<dbReference type="PRINTS" id="PR00344">
    <property type="entry name" value="BCTRLSENSOR"/>
</dbReference>
<accession>W8VWH9</accession>
<dbReference type="SMART" id="SM00387">
    <property type="entry name" value="HATPase_c"/>
    <property type="match status" value="1"/>
</dbReference>
<gene>
    <name evidence="5" type="ORF">NMS_2349</name>
</gene>
<proteinExistence type="predicted"/>
<dbReference type="GO" id="GO:0000155">
    <property type="term" value="F:phosphorelay sensor kinase activity"/>
    <property type="evidence" value="ECO:0007669"/>
    <property type="project" value="InterPro"/>
</dbReference>
<protein>
    <recommendedName>
        <fullName evidence="2">histidine kinase</fullName>
        <ecNumber evidence="2">2.7.13.3</ecNumber>
    </recommendedName>
</protein>
<dbReference type="CDD" id="cd00075">
    <property type="entry name" value="HATPase"/>
    <property type="match status" value="1"/>
</dbReference>
<reference evidence="5 6" key="1">
    <citation type="journal article" date="2014" name="Proc. Natl. Acad. Sci. U.S.A.">
        <title>Functional characterization of flavobacteria rhodopsins reveals a unique class of light-driven chloride pump in bacteria.</title>
        <authorList>
            <person name="Yoshizawa S."/>
            <person name="Kumagai Y."/>
            <person name="Kim H."/>
            <person name="Ogura Y."/>
            <person name="Hayashi T."/>
            <person name="Iwasaki W."/>
            <person name="DeLong E.F."/>
            <person name="Kogure K."/>
        </authorList>
    </citation>
    <scope>NUCLEOTIDE SEQUENCE [LARGE SCALE GENOMIC DNA]</scope>
    <source>
        <strain evidence="5 6">S1-08</strain>
    </source>
</reference>
<dbReference type="SUPFAM" id="SSF47384">
    <property type="entry name" value="Homodimeric domain of signal transducing histidine kinase"/>
    <property type="match status" value="1"/>
</dbReference>
<dbReference type="Proteomes" id="UP000031760">
    <property type="component" value="Chromosome"/>
</dbReference>
<evidence type="ECO:0000256" key="1">
    <source>
        <dbReference type="ARBA" id="ARBA00000085"/>
    </source>
</evidence>
<evidence type="ECO:0000256" key="3">
    <source>
        <dbReference type="ARBA" id="ARBA00022553"/>
    </source>
</evidence>
<dbReference type="InterPro" id="IPR004358">
    <property type="entry name" value="Sig_transdc_His_kin-like_C"/>
</dbReference>
<sequence length="302" mass="34334">MRHHDEFMEKEYELQGRWEVQDKNGDKFDIIANAAFLRDEKTNEKRKMTLVVRAEELEDTIIRLETTIDILEKKLETQDIANRLAEHDLRNRLSSIVSIATILSNSSIDDAQRKWIDTIKRVGKDTLHLLSSARDYAKMERGEYQPNIEEFDIIAAIATVTKDYQDVIAEKNLEIQLQNNGIEVEPGEDELIIKGDQFYLEHLFQNLIGNAVEASPNGNLISIQIISDEEFKINISNQGAIPTSIQDRFFDKYTTSGKERGTGLGTYIAKMIAQFHGGNITFISNETDGTTLTIHMPKGSLV</sequence>
<dbReference type="EC" id="2.7.13.3" evidence="2"/>
<evidence type="ECO:0000259" key="4">
    <source>
        <dbReference type="PROSITE" id="PS50109"/>
    </source>
</evidence>
<dbReference type="HOGENOM" id="CLU_080143_0_0_10"/>
<feature type="domain" description="Histidine kinase" evidence="4">
    <location>
        <begin position="84"/>
        <end position="300"/>
    </location>
</feature>
<keyword evidence="5" id="KW-0418">Kinase</keyword>
<keyword evidence="6" id="KW-1185">Reference proteome</keyword>
<dbReference type="KEGG" id="nmf:NMS_2349"/>
<keyword evidence="5" id="KW-0808">Transferase</keyword>
<evidence type="ECO:0000256" key="2">
    <source>
        <dbReference type="ARBA" id="ARBA00012438"/>
    </source>
</evidence>
<evidence type="ECO:0000313" key="6">
    <source>
        <dbReference type="Proteomes" id="UP000031760"/>
    </source>
</evidence>
<dbReference type="AlphaFoldDB" id="W8VWH9"/>
<dbReference type="Gene3D" id="3.30.565.10">
    <property type="entry name" value="Histidine kinase-like ATPase, C-terminal domain"/>
    <property type="match status" value="1"/>
</dbReference>
<dbReference type="Pfam" id="PF02518">
    <property type="entry name" value="HATPase_c"/>
    <property type="match status" value="1"/>
</dbReference>
<evidence type="ECO:0000313" key="5">
    <source>
        <dbReference type="EMBL" id="BAO56358.1"/>
    </source>
</evidence>
<comment type="catalytic activity">
    <reaction evidence="1">
        <text>ATP + protein L-histidine = ADP + protein N-phospho-L-histidine.</text>
        <dbReference type="EC" id="2.7.13.3"/>
    </reaction>
</comment>
<dbReference type="InterPro" id="IPR036097">
    <property type="entry name" value="HisK_dim/P_sf"/>
</dbReference>
<dbReference type="InterPro" id="IPR005467">
    <property type="entry name" value="His_kinase_dom"/>
</dbReference>
<name>W8VWH9_9FLAO</name>
<dbReference type="Gene3D" id="1.10.287.130">
    <property type="match status" value="1"/>
</dbReference>
<dbReference type="SUPFAM" id="SSF55874">
    <property type="entry name" value="ATPase domain of HSP90 chaperone/DNA topoisomerase II/histidine kinase"/>
    <property type="match status" value="1"/>
</dbReference>
<dbReference type="InterPro" id="IPR036890">
    <property type="entry name" value="HATPase_C_sf"/>
</dbReference>
<dbReference type="PANTHER" id="PTHR43547:SF2">
    <property type="entry name" value="HYBRID SIGNAL TRANSDUCTION HISTIDINE KINASE C"/>
    <property type="match status" value="1"/>
</dbReference>
<dbReference type="InterPro" id="IPR003594">
    <property type="entry name" value="HATPase_dom"/>
</dbReference>
<organism evidence="5 6">
    <name type="scientific">Nonlabens marinus S1-08</name>
    <dbReference type="NCBI Taxonomy" id="1454201"/>
    <lineage>
        <taxon>Bacteria</taxon>
        <taxon>Pseudomonadati</taxon>
        <taxon>Bacteroidota</taxon>
        <taxon>Flavobacteriia</taxon>
        <taxon>Flavobacteriales</taxon>
        <taxon>Flavobacteriaceae</taxon>
        <taxon>Nonlabens</taxon>
    </lineage>
</organism>
<dbReference type="PANTHER" id="PTHR43547">
    <property type="entry name" value="TWO-COMPONENT HISTIDINE KINASE"/>
    <property type="match status" value="1"/>
</dbReference>
<dbReference type="EMBL" id="AP014548">
    <property type="protein sequence ID" value="BAO56358.1"/>
    <property type="molecule type" value="Genomic_DNA"/>
</dbReference>
<dbReference type="STRING" id="1454201.NMS_2349"/>
<keyword evidence="3" id="KW-0597">Phosphoprotein</keyword>
<dbReference type="PROSITE" id="PS50109">
    <property type="entry name" value="HIS_KIN"/>
    <property type="match status" value="1"/>
</dbReference>